<dbReference type="Gene3D" id="1.10.10.10">
    <property type="entry name" value="Winged helix-like DNA-binding domain superfamily/Winged helix DNA-binding domain"/>
    <property type="match status" value="1"/>
</dbReference>
<dbReference type="SUPFAM" id="SSF46785">
    <property type="entry name" value="Winged helix' DNA-binding domain"/>
    <property type="match status" value="1"/>
</dbReference>
<dbReference type="InterPro" id="IPR036390">
    <property type="entry name" value="WH_DNA-bd_sf"/>
</dbReference>
<proteinExistence type="predicted"/>
<comment type="caution">
    <text evidence="1">The sequence shown here is derived from an EMBL/GenBank/DDBJ whole genome shotgun (WGS) entry which is preliminary data.</text>
</comment>
<dbReference type="AlphaFoldDB" id="A0A7J3ZJV2"/>
<evidence type="ECO:0000313" key="1">
    <source>
        <dbReference type="EMBL" id="HHQ80329.1"/>
    </source>
</evidence>
<name>A0A7J3ZJV2_9CREN</name>
<gene>
    <name evidence="1" type="ORF">ENM78_02545</name>
</gene>
<reference evidence="1" key="1">
    <citation type="journal article" date="2020" name="mSystems">
        <title>Genome- and Community-Level Interaction Insights into Carbon Utilization and Element Cycling Functions of Hydrothermarchaeota in Hydrothermal Sediment.</title>
        <authorList>
            <person name="Zhou Z."/>
            <person name="Liu Y."/>
            <person name="Xu W."/>
            <person name="Pan J."/>
            <person name="Luo Z.H."/>
            <person name="Li M."/>
        </authorList>
    </citation>
    <scope>NUCLEOTIDE SEQUENCE [LARGE SCALE GENOMIC DNA]</scope>
    <source>
        <strain evidence="1">SpSt-1116</strain>
    </source>
</reference>
<sequence length="99" mass="10848">MNSVDSIVGCLLEALASGCSTVEELRVKLRVGESTLQTALGMLLAEGLVVEVRSSRCAGCLSRSSCPLAGELRARLQRVRVFRLTEKGRRVLDRVYRKP</sequence>
<organism evidence="1">
    <name type="scientific">Fervidicoccus fontis</name>
    <dbReference type="NCBI Taxonomy" id="683846"/>
    <lineage>
        <taxon>Archaea</taxon>
        <taxon>Thermoproteota</taxon>
        <taxon>Thermoprotei</taxon>
        <taxon>Fervidicoccales</taxon>
        <taxon>Fervidicoccaceae</taxon>
        <taxon>Fervidicoccus</taxon>
    </lineage>
</organism>
<dbReference type="InterPro" id="IPR036388">
    <property type="entry name" value="WH-like_DNA-bd_sf"/>
</dbReference>
<evidence type="ECO:0008006" key="2">
    <source>
        <dbReference type="Google" id="ProtNLM"/>
    </source>
</evidence>
<accession>A0A7J3ZJV2</accession>
<dbReference type="EMBL" id="DRZC01000033">
    <property type="protein sequence ID" value="HHQ80329.1"/>
    <property type="molecule type" value="Genomic_DNA"/>
</dbReference>
<protein>
    <recommendedName>
        <fullName evidence="2">MarR family transcriptional regulator</fullName>
    </recommendedName>
</protein>